<accession>A0A5B8LWK1</accession>
<feature type="transmembrane region" description="Helical" evidence="6">
    <location>
        <begin position="24"/>
        <end position="43"/>
    </location>
</feature>
<dbReference type="EMBL" id="CP042304">
    <property type="protein sequence ID" value="QDZ12044.1"/>
    <property type="molecule type" value="Genomic_DNA"/>
</dbReference>
<dbReference type="Pfam" id="PF00892">
    <property type="entry name" value="EamA"/>
    <property type="match status" value="2"/>
</dbReference>
<gene>
    <name evidence="8" type="ORF">FPZ08_15615</name>
</gene>
<feature type="transmembrane region" description="Helical" evidence="6">
    <location>
        <begin position="82"/>
        <end position="103"/>
    </location>
</feature>
<dbReference type="GO" id="GO:0005886">
    <property type="term" value="C:plasma membrane"/>
    <property type="evidence" value="ECO:0007669"/>
    <property type="project" value="UniProtKB-SubCell"/>
</dbReference>
<feature type="domain" description="EamA" evidence="7">
    <location>
        <begin position="176"/>
        <end position="312"/>
    </location>
</feature>
<evidence type="ECO:0000259" key="7">
    <source>
        <dbReference type="Pfam" id="PF00892"/>
    </source>
</evidence>
<evidence type="ECO:0000256" key="3">
    <source>
        <dbReference type="ARBA" id="ARBA00022692"/>
    </source>
</evidence>
<comment type="subcellular location">
    <subcellularLocation>
        <location evidence="1">Cell membrane</location>
        <topology evidence="1">Multi-pass membrane protein</topology>
    </subcellularLocation>
</comment>
<dbReference type="OrthoDB" id="9813617at2"/>
<proteinExistence type="predicted"/>
<feature type="transmembrane region" description="Helical" evidence="6">
    <location>
        <begin position="269"/>
        <end position="289"/>
    </location>
</feature>
<name>A0A5B8LWK1_9HYPH</name>
<dbReference type="KEGG" id="dea:FPZ08_15615"/>
<sequence length="323" mass="34365">MAAPFQDPSMTSTAQAAQSHNDPIGYGLAVCGAILFSTKGIFIKLAYGEGVSTEMLLSLRMLVALPVYLVILLTILRRGDRLVGALTPRTVLASMAIGILGYYLSSYLDFLGLNFLTAQYERLVLFTYPFFVVLFGVWFFGDRMVWGVVPAMLVSYGGLLVIFGWNLAVDPDGIVIGTLLVLGSAITFALYQHLAKRQMLVLGSALFTCIGMSTAAICAIAQNLIISGPMSYLALTPELWAYGLALGVLGTVLPSFLMNAGMARIGARATSSTAAFGPIVTIVIAVIVLSEPFTLFHGVGTALVLLGSVLFTRAERRARSAAG</sequence>
<evidence type="ECO:0000256" key="1">
    <source>
        <dbReference type="ARBA" id="ARBA00004651"/>
    </source>
</evidence>
<feature type="transmembrane region" description="Helical" evidence="6">
    <location>
        <begin position="239"/>
        <end position="257"/>
    </location>
</feature>
<dbReference type="SUPFAM" id="SSF103481">
    <property type="entry name" value="Multidrug resistance efflux transporter EmrE"/>
    <property type="match status" value="2"/>
</dbReference>
<feature type="domain" description="EamA" evidence="7">
    <location>
        <begin position="24"/>
        <end position="163"/>
    </location>
</feature>
<dbReference type="InterPro" id="IPR050638">
    <property type="entry name" value="AA-Vitamin_Transporters"/>
</dbReference>
<keyword evidence="3 6" id="KW-0812">Transmembrane</keyword>
<feature type="transmembrane region" description="Helical" evidence="6">
    <location>
        <begin position="174"/>
        <end position="191"/>
    </location>
</feature>
<evidence type="ECO:0000256" key="6">
    <source>
        <dbReference type="SAM" id="Phobius"/>
    </source>
</evidence>
<keyword evidence="4 6" id="KW-1133">Transmembrane helix</keyword>
<dbReference type="Proteomes" id="UP000315364">
    <property type="component" value="Chromosome"/>
</dbReference>
<protein>
    <submittedName>
        <fullName evidence="8">DMT family transporter</fullName>
    </submittedName>
</protein>
<dbReference type="InterPro" id="IPR037185">
    <property type="entry name" value="EmrE-like"/>
</dbReference>
<evidence type="ECO:0000256" key="4">
    <source>
        <dbReference type="ARBA" id="ARBA00022989"/>
    </source>
</evidence>
<evidence type="ECO:0000313" key="9">
    <source>
        <dbReference type="Proteomes" id="UP000315364"/>
    </source>
</evidence>
<keyword evidence="9" id="KW-1185">Reference proteome</keyword>
<organism evidence="8 9">
    <name type="scientific">Devosia ginsengisoli</name>
    <dbReference type="NCBI Taxonomy" id="400770"/>
    <lineage>
        <taxon>Bacteria</taxon>
        <taxon>Pseudomonadati</taxon>
        <taxon>Pseudomonadota</taxon>
        <taxon>Alphaproteobacteria</taxon>
        <taxon>Hyphomicrobiales</taxon>
        <taxon>Devosiaceae</taxon>
        <taxon>Devosia</taxon>
    </lineage>
</organism>
<feature type="transmembrane region" description="Helical" evidence="6">
    <location>
        <begin position="148"/>
        <end position="168"/>
    </location>
</feature>
<evidence type="ECO:0000313" key="8">
    <source>
        <dbReference type="EMBL" id="QDZ12044.1"/>
    </source>
</evidence>
<evidence type="ECO:0000256" key="5">
    <source>
        <dbReference type="ARBA" id="ARBA00023136"/>
    </source>
</evidence>
<evidence type="ECO:0000256" key="2">
    <source>
        <dbReference type="ARBA" id="ARBA00022475"/>
    </source>
</evidence>
<dbReference type="AlphaFoldDB" id="A0A5B8LWK1"/>
<keyword evidence="2" id="KW-1003">Cell membrane</keyword>
<dbReference type="PANTHER" id="PTHR32322:SF18">
    <property type="entry name" value="S-ADENOSYLMETHIONINE_S-ADENOSYLHOMOCYSTEINE TRANSPORTER"/>
    <property type="match status" value="1"/>
</dbReference>
<feature type="transmembrane region" description="Helical" evidence="6">
    <location>
        <begin position="55"/>
        <end position="75"/>
    </location>
</feature>
<reference evidence="8 9" key="1">
    <citation type="submission" date="2019-07" db="EMBL/GenBank/DDBJ databases">
        <title>Full genome sequence of Devosia sp. Gsoil 520.</title>
        <authorList>
            <person name="Im W.-T."/>
        </authorList>
    </citation>
    <scope>NUCLEOTIDE SEQUENCE [LARGE SCALE GENOMIC DNA]</scope>
    <source>
        <strain evidence="8 9">Gsoil 520</strain>
    </source>
</reference>
<feature type="transmembrane region" description="Helical" evidence="6">
    <location>
        <begin position="200"/>
        <end position="227"/>
    </location>
</feature>
<dbReference type="InterPro" id="IPR000620">
    <property type="entry name" value="EamA_dom"/>
</dbReference>
<feature type="transmembrane region" description="Helical" evidence="6">
    <location>
        <begin position="295"/>
        <end position="312"/>
    </location>
</feature>
<dbReference type="PANTHER" id="PTHR32322">
    <property type="entry name" value="INNER MEMBRANE TRANSPORTER"/>
    <property type="match status" value="1"/>
</dbReference>
<feature type="transmembrane region" description="Helical" evidence="6">
    <location>
        <begin position="123"/>
        <end position="141"/>
    </location>
</feature>
<keyword evidence="5 6" id="KW-0472">Membrane</keyword>